<evidence type="ECO:0000313" key="2">
    <source>
        <dbReference type="EMBL" id="QNN53768.1"/>
    </source>
</evidence>
<feature type="transmembrane region" description="Helical" evidence="1">
    <location>
        <begin position="53"/>
        <end position="76"/>
    </location>
</feature>
<dbReference type="AlphaFoldDB" id="A0A7G9RDU3"/>
<keyword evidence="1" id="KW-0472">Membrane</keyword>
<keyword evidence="1" id="KW-1133">Transmembrane helix</keyword>
<reference evidence="2 3" key="1">
    <citation type="submission" date="2020-08" db="EMBL/GenBank/DDBJ databases">
        <title>Genome sequence of Nocardioides mesophilus KACC 16243T.</title>
        <authorList>
            <person name="Hyun D.-W."/>
            <person name="Bae J.-W."/>
        </authorList>
    </citation>
    <scope>NUCLEOTIDE SEQUENCE [LARGE SCALE GENOMIC DNA]</scope>
    <source>
        <strain evidence="2 3">KACC 16243</strain>
    </source>
</reference>
<gene>
    <name evidence="2" type="ORF">H9L09_04990</name>
</gene>
<organism evidence="2 3">
    <name type="scientific">Nocardioides mesophilus</name>
    <dbReference type="NCBI Taxonomy" id="433659"/>
    <lineage>
        <taxon>Bacteria</taxon>
        <taxon>Bacillati</taxon>
        <taxon>Actinomycetota</taxon>
        <taxon>Actinomycetes</taxon>
        <taxon>Propionibacteriales</taxon>
        <taxon>Nocardioidaceae</taxon>
        <taxon>Nocardioides</taxon>
    </lineage>
</organism>
<sequence length="102" mass="11341">MAHDLRPFPTHVPGPRRFIHVDPAVSSKDLLVGGLVGGILNAVWAFTVPDESIAWFIAMPLVLLSLGYAIIGLLEVRRSRALEERISARDRPDRSRHHGKPM</sequence>
<evidence type="ECO:0000256" key="1">
    <source>
        <dbReference type="SAM" id="Phobius"/>
    </source>
</evidence>
<dbReference type="KEGG" id="nmes:H9L09_04990"/>
<keyword evidence="1" id="KW-0812">Transmembrane</keyword>
<protein>
    <submittedName>
        <fullName evidence="2">Uncharacterized protein</fullName>
    </submittedName>
</protein>
<dbReference type="EMBL" id="CP060713">
    <property type="protein sequence ID" value="QNN53768.1"/>
    <property type="molecule type" value="Genomic_DNA"/>
</dbReference>
<proteinExistence type="predicted"/>
<dbReference type="Proteomes" id="UP000515947">
    <property type="component" value="Chromosome"/>
</dbReference>
<accession>A0A7G9RDU3</accession>
<name>A0A7G9RDU3_9ACTN</name>
<feature type="transmembrane region" description="Helical" evidence="1">
    <location>
        <begin position="30"/>
        <end position="47"/>
    </location>
</feature>
<dbReference type="RefSeq" id="WP_187579612.1">
    <property type="nucleotide sequence ID" value="NZ_CP060713.1"/>
</dbReference>
<evidence type="ECO:0000313" key="3">
    <source>
        <dbReference type="Proteomes" id="UP000515947"/>
    </source>
</evidence>
<keyword evidence="3" id="KW-1185">Reference proteome</keyword>